<dbReference type="Proteomes" id="UP000729913">
    <property type="component" value="Unassembled WGS sequence"/>
</dbReference>
<dbReference type="PROSITE" id="PS52035">
    <property type="entry name" value="PEPTIDASE_M14"/>
    <property type="match status" value="1"/>
</dbReference>
<evidence type="ECO:0000313" key="5">
    <source>
        <dbReference type="Proteomes" id="UP000729913"/>
    </source>
</evidence>
<feature type="domain" description="Peptidase M14" evidence="3">
    <location>
        <begin position="1"/>
        <end position="56"/>
    </location>
</feature>
<protein>
    <recommendedName>
        <fullName evidence="3">Peptidase M14 domain-containing protein</fullName>
    </recommendedName>
</protein>
<evidence type="ECO:0000256" key="2">
    <source>
        <dbReference type="PROSITE-ProRule" id="PRU01379"/>
    </source>
</evidence>
<comment type="similarity">
    <text evidence="1 2">Belongs to the peptidase M14 family.</text>
</comment>
<keyword evidence="5" id="KW-1185">Reference proteome</keyword>
<gene>
    <name evidence="4" type="ORF">G9C98_003107</name>
</gene>
<dbReference type="EMBL" id="JAAOIC020000052">
    <property type="protein sequence ID" value="KAG8035980.1"/>
    <property type="molecule type" value="Genomic_DNA"/>
</dbReference>
<sequence length="62" mass="6542">MNAAAGGSDDWLMGVAGANLSYTIELPGGRFDPPPSLIGSVGVETFEAFKVFQAYVEKNFSN</sequence>
<proteinExistence type="inferred from homology"/>
<evidence type="ECO:0000256" key="1">
    <source>
        <dbReference type="ARBA" id="ARBA00005988"/>
    </source>
</evidence>
<organism evidence="4 5">
    <name type="scientific">Cotesia typhae</name>
    <dbReference type="NCBI Taxonomy" id="2053667"/>
    <lineage>
        <taxon>Eukaryota</taxon>
        <taxon>Metazoa</taxon>
        <taxon>Ecdysozoa</taxon>
        <taxon>Arthropoda</taxon>
        <taxon>Hexapoda</taxon>
        <taxon>Insecta</taxon>
        <taxon>Pterygota</taxon>
        <taxon>Neoptera</taxon>
        <taxon>Endopterygota</taxon>
        <taxon>Hymenoptera</taxon>
        <taxon>Apocrita</taxon>
        <taxon>Ichneumonoidea</taxon>
        <taxon>Braconidae</taxon>
        <taxon>Microgastrinae</taxon>
        <taxon>Cotesia</taxon>
    </lineage>
</organism>
<name>A0A8J5QWN3_9HYME</name>
<dbReference type="GO" id="GO:0006508">
    <property type="term" value="P:proteolysis"/>
    <property type="evidence" value="ECO:0007669"/>
    <property type="project" value="InterPro"/>
</dbReference>
<dbReference type="Pfam" id="PF00246">
    <property type="entry name" value="Peptidase_M14"/>
    <property type="match status" value="1"/>
</dbReference>
<dbReference type="GO" id="GO:0004181">
    <property type="term" value="F:metallocarboxypeptidase activity"/>
    <property type="evidence" value="ECO:0007669"/>
    <property type="project" value="InterPro"/>
</dbReference>
<reference evidence="4" key="1">
    <citation type="submission" date="2020-03" db="EMBL/GenBank/DDBJ databases">
        <authorList>
            <person name="Chebbi M.A."/>
            <person name="Drezen J.M."/>
        </authorList>
    </citation>
    <scope>NUCLEOTIDE SEQUENCE</scope>
    <source>
        <tissue evidence="4">Whole body</tissue>
    </source>
</reference>
<dbReference type="InterPro" id="IPR000834">
    <property type="entry name" value="Peptidase_M14"/>
</dbReference>
<dbReference type="GO" id="GO:0008270">
    <property type="term" value="F:zinc ion binding"/>
    <property type="evidence" value="ECO:0007669"/>
    <property type="project" value="InterPro"/>
</dbReference>
<accession>A0A8J5QWN3</accession>
<dbReference type="OrthoDB" id="3626597at2759"/>
<reference evidence="4" key="2">
    <citation type="submission" date="2021-04" db="EMBL/GenBank/DDBJ databases">
        <title>Genome-wide patterns of bracovirus chromosomal integration into multiple host tissues during parasitism.</title>
        <authorList>
            <person name="Chebbi M.A.C."/>
        </authorList>
    </citation>
    <scope>NUCLEOTIDE SEQUENCE</scope>
    <source>
        <tissue evidence="4">Whole body</tissue>
    </source>
</reference>
<feature type="active site" description="Proton donor/acceptor" evidence="2">
    <location>
        <position position="25"/>
    </location>
</feature>
<comment type="caution">
    <text evidence="4">The sequence shown here is derived from an EMBL/GenBank/DDBJ whole genome shotgun (WGS) entry which is preliminary data.</text>
</comment>
<evidence type="ECO:0000313" key="4">
    <source>
        <dbReference type="EMBL" id="KAG8035980.1"/>
    </source>
</evidence>
<evidence type="ECO:0000259" key="3">
    <source>
        <dbReference type="PROSITE" id="PS52035"/>
    </source>
</evidence>
<dbReference type="AlphaFoldDB" id="A0A8J5QWN3"/>